<evidence type="ECO:0000256" key="5">
    <source>
        <dbReference type="SAM" id="SignalP"/>
    </source>
</evidence>
<dbReference type="Pfam" id="PF22003">
    <property type="entry name" value="MrkDrd"/>
    <property type="match status" value="1"/>
</dbReference>
<dbReference type="GO" id="GO:0009289">
    <property type="term" value="C:pilus"/>
    <property type="evidence" value="ECO:0007669"/>
    <property type="project" value="UniProtKB-SubCell"/>
</dbReference>
<dbReference type="Pfam" id="PF00419">
    <property type="entry name" value="Fimbrial"/>
    <property type="match status" value="1"/>
</dbReference>
<comment type="subcellular location">
    <subcellularLocation>
        <location evidence="1">Fimbrium</location>
    </subcellularLocation>
</comment>
<evidence type="ECO:0000256" key="3">
    <source>
        <dbReference type="ARBA" id="ARBA00022729"/>
    </source>
</evidence>
<evidence type="ECO:0000313" key="9">
    <source>
        <dbReference type="Proteomes" id="UP000255129"/>
    </source>
</evidence>
<evidence type="ECO:0000313" key="8">
    <source>
        <dbReference type="EMBL" id="SUC35512.1"/>
    </source>
</evidence>
<keyword evidence="4" id="KW-0281">Fimbrium</keyword>
<dbReference type="Proteomes" id="UP000255129">
    <property type="component" value="Unassembled WGS sequence"/>
</dbReference>
<evidence type="ECO:0000256" key="2">
    <source>
        <dbReference type="ARBA" id="ARBA00006671"/>
    </source>
</evidence>
<dbReference type="RefSeq" id="WP_115164294.1">
    <property type="nucleotide sequence ID" value="NZ_UGUA01000002.1"/>
</dbReference>
<organism evidence="8 9">
    <name type="scientific">Providencia rustigianii</name>
    <dbReference type="NCBI Taxonomy" id="158850"/>
    <lineage>
        <taxon>Bacteria</taxon>
        <taxon>Pseudomonadati</taxon>
        <taxon>Pseudomonadota</taxon>
        <taxon>Gammaproteobacteria</taxon>
        <taxon>Enterobacterales</taxon>
        <taxon>Morganellaceae</taxon>
        <taxon>Providencia</taxon>
    </lineage>
</organism>
<reference evidence="8 9" key="1">
    <citation type="submission" date="2018-06" db="EMBL/GenBank/DDBJ databases">
        <authorList>
            <consortium name="Pathogen Informatics"/>
            <person name="Doyle S."/>
        </authorList>
    </citation>
    <scope>NUCLEOTIDE SEQUENCE [LARGE SCALE GENOMIC DNA]</scope>
    <source>
        <strain evidence="8 9">NCTC12026</strain>
    </source>
</reference>
<dbReference type="EMBL" id="UGUA01000002">
    <property type="protein sequence ID" value="SUC35512.1"/>
    <property type="molecule type" value="Genomic_DNA"/>
</dbReference>
<feature type="domain" description="Fimbrial-type adhesion" evidence="6">
    <location>
        <begin position="189"/>
        <end position="337"/>
    </location>
</feature>
<dbReference type="PANTHER" id="PTHR33420:SF3">
    <property type="entry name" value="FIMBRIAL SUBUNIT ELFA"/>
    <property type="match status" value="1"/>
</dbReference>
<feature type="signal peptide" evidence="5">
    <location>
        <begin position="1"/>
        <end position="24"/>
    </location>
</feature>
<feature type="chain" id="PRO_5017020709" evidence="5">
    <location>
        <begin position="25"/>
        <end position="338"/>
    </location>
</feature>
<sequence>MPLINQWRLLIGMGALFAASHASAHMTGYSHCDRTREPTYKLDMDMGRIVVDPNLAVGGVIARKSWPLRSSSNDVYLTCYGRNDLDAEIVMPGLRDIGSRIYQSSVPGIGMRFERAGQVSMTYPDTYTVNGGRWGTNYYLAGSTFTLTLIKTAAVTGSGSIAKGEYTRYGDRNSYSPILTTSLTANAITIVSPSCMIESGKNQNVYLETIKRSQLTGRDTVAGIKNFDIVLRCSGGTTASGYANIKMDFSGNHSVSAVEGVLKNEATGSNAAKGVGIQVIERKSYAPINFGKIYDVGRLTNTQERTYVLEYAARYFQYDSYVSTGEVRSHMVFDITYD</sequence>
<evidence type="ECO:0000256" key="1">
    <source>
        <dbReference type="ARBA" id="ARBA00004561"/>
    </source>
</evidence>
<accession>A0A379G3S3</accession>
<evidence type="ECO:0000259" key="7">
    <source>
        <dbReference type="Pfam" id="PF22003"/>
    </source>
</evidence>
<dbReference type="SUPFAM" id="SSF49401">
    <property type="entry name" value="Bacterial adhesins"/>
    <property type="match status" value="1"/>
</dbReference>
<comment type="similarity">
    <text evidence="2">Belongs to the fimbrial protein family.</text>
</comment>
<dbReference type="Gene3D" id="2.60.40.3310">
    <property type="match status" value="1"/>
</dbReference>
<dbReference type="InterPro" id="IPR054160">
    <property type="entry name" value="MrkD_recept-bd"/>
</dbReference>
<keyword evidence="3 5" id="KW-0732">Signal</keyword>
<evidence type="ECO:0000259" key="6">
    <source>
        <dbReference type="Pfam" id="PF00419"/>
    </source>
</evidence>
<dbReference type="PANTHER" id="PTHR33420">
    <property type="entry name" value="FIMBRIAL SUBUNIT ELFA-RELATED"/>
    <property type="match status" value="1"/>
</dbReference>
<gene>
    <name evidence="8" type="ORF">NCTC12026_01909</name>
</gene>
<dbReference type="Gene3D" id="2.60.40.1090">
    <property type="entry name" value="Fimbrial-type adhesion domain"/>
    <property type="match status" value="1"/>
</dbReference>
<dbReference type="AlphaFoldDB" id="A0A379G3S3"/>
<evidence type="ECO:0000256" key="4">
    <source>
        <dbReference type="ARBA" id="ARBA00023263"/>
    </source>
</evidence>
<protein>
    <submittedName>
        <fullName evidence="8">Fimbrial protein BcfF</fullName>
    </submittedName>
</protein>
<dbReference type="InterPro" id="IPR036937">
    <property type="entry name" value="Adhesion_dom_fimbrial_sf"/>
</dbReference>
<dbReference type="OrthoDB" id="8970968at2"/>
<name>A0A379G3S3_9GAMM</name>
<dbReference type="InterPro" id="IPR000259">
    <property type="entry name" value="Adhesion_dom_fimbrial"/>
</dbReference>
<proteinExistence type="inferred from homology"/>
<dbReference type="GO" id="GO:0043709">
    <property type="term" value="P:cell adhesion involved in single-species biofilm formation"/>
    <property type="evidence" value="ECO:0007669"/>
    <property type="project" value="TreeGrafter"/>
</dbReference>
<dbReference type="InterPro" id="IPR050263">
    <property type="entry name" value="Bact_Fimbrial_Adh_Pro"/>
</dbReference>
<feature type="domain" description="MrkD-like receptor binding" evidence="7">
    <location>
        <begin position="42"/>
        <end position="186"/>
    </location>
</feature>
<dbReference type="InterPro" id="IPR008966">
    <property type="entry name" value="Adhesion_dom_sf"/>
</dbReference>